<evidence type="ECO:0000313" key="7">
    <source>
        <dbReference type="EMBL" id="MBU9720885.1"/>
    </source>
</evidence>
<dbReference type="SMART" id="SM00072">
    <property type="entry name" value="GuKc"/>
    <property type="match status" value="1"/>
</dbReference>
<sequence length="207" mass="24137">MYNLKEKELIFVFTGPDGSGRKTVSKLVGKSTLHMKGVISYTTRKQRPYEKEGEDYHYVSREEFQEAKARGEFLEDVEIHGNLYGIKEQDVKDTFEESGCIYLVLNPEGAEILKRLYGDKVIRFFVYADRDTVIARQEERGDASEVIDMHLAHYDEDMAYRDECEHVFENYKLDHIAFEVTNTIEHYFRLKLAEKAEAAEAAEKEKL</sequence>
<evidence type="ECO:0000313" key="8">
    <source>
        <dbReference type="Proteomes" id="UP000790580"/>
    </source>
</evidence>
<dbReference type="Pfam" id="PF00625">
    <property type="entry name" value="Guanylate_kin"/>
    <property type="match status" value="1"/>
</dbReference>
<keyword evidence="4 7" id="KW-0418">Kinase</keyword>
<evidence type="ECO:0000256" key="1">
    <source>
        <dbReference type="ARBA" id="ARBA00003531"/>
    </source>
</evidence>
<gene>
    <name evidence="7" type="ORF">KS407_05410</name>
</gene>
<dbReference type="PROSITE" id="PS50052">
    <property type="entry name" value="GUANYLATE_KINASE_2"/>
    <property type="match status" value="1"/>
</dbReference>
<dbReference type="PANTHER" id="PTHR23117:SF13">
    <property type="entry name" value="GUANYLATE KINASE"/>
    <property type="match status" value="1"/>
</dbReference>
<comment type="caution">
    <text evidence="7">The sequence shown here is derived from an EMBL/GenBank/DDBJ whole genome shotgun (WGS) entry which is preliminary data.</text>
</comment>
<dbReference type="InterPro" id="IPR020590">
    <property type="entry name" value="Guanylate_kinase_CS"/>
</dbReference>
<organism evidence="7 8">
    <name type="scientific">Evansella alkalicola</name>
    <dbReference type="NCBI Taxonomy" id="745819"/>
    <lineage>
        <taxon>Bacteria</taxon>
        <taxon>Bacillati</taxon>
        <taxon>Bacillota</taxon>
        <taxon>Bacilli</taxon>
        <taxon>Bacillales</taxon>
        <taxon>Bacillaceae</taxon>
        <taxon>Evansella</taxon>
    </lineage>
</organism>
<reference evidence="7 8" key="1">
    <citation type="submission" date="2021-06" db="EMBL/GenBank/DDBJ databases">
        <title>Bacillus sp. RD4P76, an endophyte from a halophyte.</title>
        <authorList>
            <person name="Sun J.-Q."/>
        </authorList>
    </citation>
    <scope>NUCLEOTIDE SEQUENCE [LARGE SCALE GENOMIC DNA]</scope>
    <source>
        <strain evidence="7 8">JCM 17098</strain>
    </source>
</reference>
<keyword evidence="8" id="KW-1185">Reference proteome</keyword>
<dbReference type="Gene3D" id="3.30.63.10">
    <property type="entry name" value="Guanylate Kinase phosphate binding domain"/>
    <property type="match status" value="1"/>
</dbReference>
<dbReference type="GO" id="GO:0016301">
    <property type="term" value="F:kinase activity"/>
    <property type="evidence" value="ECO:0007669"/>
    <property type="project" value="UniProtKB-KW"/>
</dbReference>
<dbReference type="RefSeq" id="WP_088074060.1">
    <property type="nucleotide sequence ID" value="NZ_JAHQCR010000023.1"/>
</dbReference>
<dbReference type="InterPro" id="IPR027417">
    <property type="entry name" value="P-loop_NTPase"/>
</dbReference>
<comment type="catalytic activity">
    <reaction evidence="5">
        <text>GMP + ATP = GDP + ADP</text>
        <dbReference type="Rhea" id="RHEA:20780"/>
        <dbReference type="ChEBI" id="CHEBI:30616"/>
        <dbReference type="ChEBI" id="CHEBI:58115"/>
        <dbReference type="ChEBI" id="CHEBI:58189"/>
        <dbReference type="ChEBI" id="CHEBI:456216"/>
        <dbReference type="EC" id="2.7.4.8"/>
    </reaction>
</comment>
<evidence type="ECO:0000256" key="2">
    <source>
        <dbReference type="ARBA" id="ARBA00005790"/>
    </source>
</evidence>
<evidence type="ECO:0000256" key="5">
    <source>
        <dbReference type="ARBA" id="ARBA00048594"/>
    </source>
</evidence>
<evidence type="ECO:0000256" key="4">
    <source>
        <dbReference type="ARBA" id="ARBA00022777"/>
    </source>
</evidence>
<dbReference type="Proteomes" id="UP000790580">
    <property type="component" value="Unassembled WGS sequence"/>
</dbReference>
<dbReference type="PANTHER" id="PTHR23117">
    <property type="entry name" value="GUANYLATE KINASE-RELATED"/>
    <property type="match status" value="1"/>
</dbReference>
<protein>
    <submittedName>
        <fullName evidence="7">Guanylate kinase</fullName>
    </submittedName>
</protein>
<evidence type="ECO:0000256" key="3">
    <source>
        <dbReference type="ARBA" id="ARBA00022679"/>
    </source>
</evidence>
<dbReference type="InterPro" id="IPR008145">
    <property type="entry name" value="GK/Ca_channel_bsu"/>
</dbReference>
<dbReference type="SUPFAM" id="SSF52540">
    <property type="entry name" value="P-loop containing nucleoside triphosphate hydrolases"/>
    <property type="match status" value="1"/>
</dbReference>
<accession>A0ABS6JUR9</accession>
<dbReference type="EMBL" id="JAHQCR010000023">
    <property type="protein sequence ID" value="MBU9720885.1"/>
    <property type="molecule type" value="Genomic_DNA"/>
</dbReference>
<dbReference type="PROSITE" id="PS00856">
    <property type="entry name" value="GUANYLATE_KINASE_1"/>
    <property type="match status" value="1"/>
</dbReference>
<feature type="domain" description="Guanylate kinase-like" evidence="6">
    <location>
        <begin position="8"/>
        <end position="185"/>
    </location>
</feature>
<proteinExistence type="inferred from homology"/>
<keyword evidence="3" id="KW-0808">Transferase</keyword>
<dbReference type="InterPro" id="IPR008144">
    <property type="entry name" value="Guanylate_kin-like_dom"/>
</dbReference>
<name>A0ABS6JUR9_9BACI</name>
<evidence type="ECO:0000259" key="6">
    <source>
        <dbReference type="PROSITE" id="PS50052"/>
    </source>
</evidence>
<comment type="similarity">
    <text evidence="2">Belongs to the guanylate kinase family.</text>
</comment>
<comment type="function">
    <text evidence="1">Essential for recycling GMP and indirectly, cGMP.</text>
</comment>
<dbReference type="Gene3D" id="3.40.50.300">
    <property type="entry name" value="P-loop containing nucleotide triphosphate hydrolases"/>
    <property type="match status" value="1"/>
</dbReference>